<evidence type="ECO:0000313" key="2">
    <source>
        <dbReference type="EMBL" id="KAF1017082.1"/>
    </source>
</evidence>
<keyword evidence="1" id="KW-0472">Membrane</keyword>
<keyword evidence="1" id="KW-1133">Transmembrane helix</keyword>
<sequence length="33" mass="3680">MPHRPLIISYILLISFAISFITNLIGPLMPIAI</sequence>
<organism evidence="2 3">
    <name type="scientific">Stenotrophomonas maltophilia</name>
    <name type="common">Pseudomonas maltophilia</name>
    <name type="synonym">Xanthomonas maltophilia</name>
    <dbReference type="NCBI Taxonomy" id="40324"/>
    <lineage>
        <taxon>Bacteria</taxon>
        <taxon>Pseudomonadati</taxon>
        <taxon>Pseudomonadota</taxon>
        <taxon>Gammaproteobacteria</taxon>
        <taxon>Lysobacterales</taxon>
        <taxon>Lysobacteraceae</taxon>
        <taxon>Stenotrophomonas</taxon>
        <taxon>Stenotrophomonas maltophilia group</taxon>
    </lineage>
</organism>
<feature type="transmembrane region" description="Helical" evidence="1">
    <location>
        <begin position="6"/>
        <end position="26"/>
    </location>
</feature>
<protein>
    <submittedName>
        <fullName evidence="2">Uncharacterized protein</fullName>
    </submittedName>
</protein>
<reference evidence="3" key="1">
    <citation type="journal article" date="2020" name="MBio">
        <title>Horizontal gene transfer to a defensive symbiont with a reduced genome amongst a multipartite beetle microbiome.</title>
        <authorList>
            <person name="Waterworth S.C."/>
            <person name="Florez L.V."/>
            <person name="Rees E.R."/>
            <person name="Hertweck C."/>
            <person name="Kaltenpoth M."/>
            <person name="Kwan J.C."/>
        </authorList>
    </citation>
    <scope>NUCLEOTIDE SEQUENCE [LARGE SCALE GENOMIC DNA]</scope>
</reference>
<accession>A0A7V8JMU1</accession>
<evidence type="ECO:0000313" key="3">
    <source>
        <dbReference type="Proteomes" id="UP000487117"/>
    </source>
</evidence>
<dbReference type="Proteomes" id="UP000487117">
    <property type="component" value="Unassembled WGS sequence"/>
</dbReference>
<proteinExistence type="predicted"/>
<gene>
    <name evidence="2" type="ORF">GAK31_00341</name>
</gene>
<evidence type="ECO:0000256" key="1">
    <source>
        <dbReference type="SAM" id="Phobius"/>
    </source>
</evidence>
<name>A0A7V8JMU1_STEMA</name>
<dbReference type="AlphaFoldDB" id="A0A7V8JMU1"/>
<dbReference type="EMBL" id="WNDS01000001">
    <property type="protein sequence ID" value="KAF1017082.1"/>
    <property type="molecule type" value="Genomic_DNA"/>
</dbReference>
<comment type="caution">
    <text evidence="2">The sequence shown here is derived from an EMBL/GenBank/DDBJ whole genome shotgun (WGS) entry which is preliminary data.</text>
</comment>
<keyword evidence="1" id="KW-0812">Transmembrane</keyword>